<feature type="chain" id="PRO_5015839566" description="EF-hand domain-containing protein" evidence="2">
    <location>
        <begin position="22"/>
        <end position="96"/>
    </location>
</feature>
<dbReference type="EMBL" id="QFQB01000030">
    <property type="protein sequence ID" value="PZQ46215.1"/>
    <property type="molecule type" value="Genomic_DNA"/>
</dbReference>
<dbReference type="InterPro" id="IPR011992">
    <property type="entry name" value="EF-hand-dom_pair"/>
</dbReference>
<dbReference type="InterPro" id="IPR002048">
    <property type="entry name" value="EF_hand_dom"/>
</dbReference>
<evidence type="ECO:0000313" key="4">
    <source>
        <dbReference type="EMBL" id="PZQ46215.1"/>
    </source>
</evidence>
<dbReference type="Gene3D" id="1.10.238.10">
    <property type="entry name" value="EF-hand"/>
    <property type="match status" value="1"/>
</dbReference>
<feature type="domain" description="EF-hand" evidence="3">
    <location>
        <begin position="47"/>
        <end position="82"/>
    </location>
</feature>
<keyword evidence="2" id="KW-0732">Signal</keyword>
<evidence type="ECO:0000256" key="2">
    <source>
        <dbReference type="SAM" id="SignalP"/>
    </source>
</evidence>
<dbReference type="GO" id="GO:0005509">
    <property type="term" value="F:calcium ion binding"/>
    <property type="evidence" value="ECO:0007669"/>
    <property type="project" value="InterPro"/>
</dbReference>
<reference evidence="4 5" key="1">
    <citation type="submission" date="2017-08" db="EMBL/GenBank/DDBJ databases">
        <title>Infants hospitalized years apart are colonized by the same room-sourced microbial strains.</title>
        <authorList>
            <person name="Brooks B."/>
            <person name="Olm M.R."/>
            <person name="Firek B.A."/>
            <person name="Baker R."/>
            <person name="Thomas B.C."/>
            <person name="Morowitz M.J."/>
            <person name="Banfield J.F."/>
        </authorList>
    </citation>
    <scope>NUCLEOTIDE SEQUENCE [LARGE SCALE GENOMIC DNA]</scope>
    <source>
        <strain evidence="4">S2_005_002_R2_29</strain>
    </source>
</reference>
<dbReference type="PROSITE" id="PS50222">
    <property type="entry name" value="EF_HAND_2"/>
    <property type="match status" value="1"/>
</dbReference>
<comment type="caution">
    <text evidence="4">The sequence shown here is derived from an EMBL/GenBank/DDBJ whole genome shotgun (WGS) entry which is preliminary data.</text>
</comment>
<accession>A0A2W5N637</accession>
<dbReference type="SUPFAM" id="SSF47473">
    <property type="entry name" value="EF-hand"/>
    <property type="match status" value="1"/>
</dbReference>
<feature type="signal peptide" evidence="2">
    <location>
        <begin position="1"/>
        <end position="21"/>
    </location>
</feature>
<proteinExistence type="predicted"/>
<dbReference type="AlphaFoldDB" id="A0A2W5N637"/>
<dbReference type="Proteomes" id="UP000249417">
    <property type="component" value="Unassembled WGS sequence"/>
</dbReference>
<evidence type="ECO:0000259" key="3">
    <source>
        <dbReference type="PROSITE" id="PS50222"/>
    </source>
</evidence>
<sequence>MKKLMLMTVMMTAIAAPAAMAEGTHKDGGMWFSKVDANGDGLISQAEHEKASAEKFAKMDANKDGNISKEEAMAAKSAMKEKIRTKVQEKTTTTTQ</sequence>
<protein>
    <recommendedName>
        <fullName evidence="3">EF-hand domain-containing protein</fullName>
    </recommendedName>
</protein>
<gene>
    <name evidence="4" type="ORF">DI551_05550</name>
</gene>
<evidence type="ECO:0000313" key="5">
    <source>
        <dbReference type="Proteomes" id="UP000249417"/>
    </source>
</evidence>
<name>A0A2W5N637_9BACT</name>
<feature type="region of interest" description="Disordered" evidence="1">
    <location>
        <begin position="72"/>
        <end position="96"/>
    </location>
</feature>
<evidence type="ECO:0000256" key="1">
    <source>
        <dbReference type="SAM" id="MobiDB-lite"/>
    </source>
</evidence>
<feature type="compositionally biased region" description="Basic and acidic residues" evidence="1">
    <location>
        <begin position="72"/>
        <end position="89"/>
    </location>
</feature>
<organism evidence="4 5">
    <name type="scientific">Micavibrio aeruginosavorus</name>
    <dbReference type="NCBI Taxonomy" id="349221"/>
    <lineage>
        <taxon>Bacteria</taxon>
        <taxon>Pseudomonadati</taxon>
        <taxon>Bdellovibrionota</taxon>
        <taxon>Bdellovibrionia</taxon>
        <taxon>Bdellovibrionales</taxon>
        <taxon>Pseudobdellovibrionaceae</taxon>
        <taxon>Micavibrio</taxon>
    </lineage>
</organism>
<dbReference type="Pfam" id="PF13202">
    <property type="entry name" value="EF-hand_5"/>
    <property type="match status" value="2"/>
</dbReference>